<evidence type="ECO:0000256" key="3">
    <source>
        <dbReference type="ARBA" id="ARBA00022692"/>
    </source>
</evidence>
<dbReference type="Pfam" id="PF03631">
    <property type="entry name" value="Virul_fac_BrkB"/>
    <property type="match status" value="1"/>
</dbReference>
<feature type="transmembrane region" description="Helical" evidence="6">
    <location>
        <begin position="120"/>
        <end position="140"/>
    </location>
</feature>
<evidence type="ECO:0000256" key="4">
    <source>
        <dbReference type="ARBA" id="ARBA00022989"/>
    </source>
</evidence>
<organism evidence="7">
    <name type="scientific">anaerobic digester metagenome</name>
    <dbReference type="NCBI Taxonomy" id="1263854"/>
    <lineage>
        <taxon>unclassified sequences</taxon>
        <taxon>metagenomes</taxon>
        <taxon>ecological metagenomes</taxon>
    </lineage>
</organism>
<accession>A0A485LYI2</accession>
<feature type="transmembrane region" description="Helical" evidence="6">
    <location>
        <begin position="239"/>
        <end position="261"/>
    </location>
</feature>
<dbReference type="EMBL" id="CAADRM010000046">
    <property type="protein sequence ID" value="VFU12517.1"/>
    <property type="molecule type" value="Genomic_DNA"/>
</dbReference>
<dbReference type="AlphaFoldDB" id="A0A485LYI2"/>
<reference evidence="7" key="1">
    <citation type="submission" date="2019-03" db="EMBL/GenBank/DDBJ databases">
        <authorList>
            <person name="Hao L."/>
        </authorList>
    </citation>
    <scope>NUCLEOTIDE SEQUENCE</scope>
</reference>
<name>A0A485LYI2_9ZZZZ</name>
<evidence type="ECO:0000256" key="1">
    <source>
        <dbReference type="ARBA" id="ARBA00004651"/>
    </source>
</evidence>
<dbReference type="PANTHER" id="PTHR30213">
    <property type="entry name" value="INNER MEMBRANE PROTEIN YHJD"/>
    <property type="match status" value="1"/>
</dbReference>
<keyword evidence="4 6" id="KW-1133">Transmembrane helix</keyword>
<feature type="transmembrane region" description="Helical" evidence="6">
    <location>
        <begin position="200"/>
        <end position="227"/>
    </location>
</feature>
<evidence type="ECO:0000256" key="2">
    <source>
        <dbReference type="ARBA" id="ARBA00022475"/>
    </source>
</evidence>
<keyword evidence="3 6" id="KW-0812">Transmembrane</keyword>
<keyword evidence="2" id="KW-1003">Cell membrane</keyword>
<gene>
    <name evidence="7" type="ORF">SCFA_140002</name>
</gene>
<dbReference type="Gene3D" id="1.10.10.10">
    <property type="entry name" value="Winged helix-like DNA-binding domain superfamily/Winged helix DNA-binding domain"/>
    <property type="match status" value="1"/>
</dbReference>
<dbReference type="PANTHER" id="PTHR30213:SF0">
    <property type="entry name" value="UPF0761 MEMBRANE PROTEIN YIHY"/>
    <property type="match status" value="1"/>
</dbReference>
<feature type="transmembrane region" description="Helical" evidence="6">
    <location>
        <begin position="161"/>
        <end position="188"/>
    </location>
</feature>
<feature type="transmembrane region" description="Helical" evidence="6">
    <location>
        <begin position="273"/>
        <end position="294"/>
    </location>
</feature>
<evidence type="ECO:0000313" key="7">
    <source>
        <dbReference type="EMBL" id="VFU12517.1"/>
    </source>
</evidence>
<dbReference type="InterPro" id="IPR017039">
    <property type="entry name" value="Virul_fac_BrkB"/>
</dbReference>
<protein>
    <submittedName>
        <fullName evidence="7">Uncharacterized protein</fullName>
    </submittedName>
</protein>
<dbReference type="NCBIfam" id="TIGR00765">
    <property type="entry name" value="yihY_not_rbn"/>
    <property type="match status" value="1"/>
</dbReference>
<dbReference type="InterPro" id="IPR036388">
    <property type="entry name" value="WH-like_DNA-bd_sf"/>
</dbReference>
<dbReference type="GO" id="GO:0005886">
    <property type="term" value="C:plasma membrane"/>
    <property type="evidence" value="ECO:0007669"/>
    <property type="project" value="UniProtKB-SubCell"/>
</dbReference>
<evidence type="ECO:0000256" key="5">
    <source>
        <dbReference type="ARBA" id="ARBA00023136"/>
    </source>
</evidence>
<proteinExistence type="predicted"/>
<feature type="transmembrane region" description="Helical" evidence="6">
    <location>
        <begin position="60"/>
        <end position="78"/>
    </location>
</feature>
<sequence length="444" mass="50006">MTVFDAVSRVMGFFQTDIWRIRLDETAGWRRFFIRYLRIFLIAFQKFFSDQCLLRASSLTFFSLLSVVPVLAMTFAVAKGFGLQGKLEELIIEQLAGQEEVVTRLVGYSRNLLENTSGGIIAGVGAAFLIWSVISILGSAEDSFNHIWEIRQPRPISRKITDYLAITLISPLLFVMASSVTVIAVARINELMEAFGLLGYISPLITLVVQIIPHVLIWMLFSFVFIFLPNTRVHYTSGILAGVIAGTVFVLVQAAYIYFQIGVARYNAIYGSFAALPLFLVWLQLSWYIVLFGVEISYAHQNERSFEYAPDIQRISRSFKRLLSLMVMHRIVRNFSQGNPPLSGRQISEDLKIPIRLTNDILTELAAASLLTVIPLPGYKQNIYQPARSINEISISYVIESLENRGEDSIPVAGDESFTSISRALNSFVQAMEKSPENRLLKDI</sequence>
<keyword evidence="5 6" id="KW-0472">Membrane</keyword>
<comment type="subcellular location">
    <subcellularLocation>
        <location evidence="1">Cell membrane</location>
        <topology evidence="1">Multi-pass membrane protein</topology>
    </subcellularLocation>
</comment>
<evidence type="ECO:0000256" key="6">
    <source>
        <dbReference type="SAM" id="Phobius"/>
    </source>
</evidence>